<dbReference type="PANTHER" id="PTHR30344">
    <property type="entry name" value="6-PHOSPHOGLUCONOLACTONASE-RELATED"/>
    <property type="match status" value="1"/>
</dbReference>
<name>A0A1E1KCX9_9HELO</name>
<dbReference type="SMART" id="SM00257">
    <property type="entry name" value="LysM"/>
    <property type="match status" value="1"/>
</dbReference>
<dbReference type="InParanoid" id="A0A1E1KCX9"/>
<dbReference type="PROSITE" id="PS51782">
    <property type="entry name" value="LYSM"/>
    <property type="match status" value="1"/>
</dbReference>
<dbReference type="Proteomes" id="UP000178129">
    <property type="component" value="Unassembled WGS sequence"/>
</dbReference>
<dbReference type="Pfam" id="PF10282">
    <property type="entry name" value="Lactonase"/>
    <property type="match status" value="1"/>
</dbReference>
<feature type="domain" description="LysM" evidence="3">
    <location>
        <begin position="592"/>
        <end position="638"/>
    </location>
</feature>
<dbReference type="InterPro" id="IPR018392">
    <property type="entry name" value="LysM"/>
</dbReference>
<dbReference type="InterPro" id="IPR036779">
    <property type="entry name" value="LysM_dom_sf"/>
</dbReference>
<sequence length="640" mass="67259">MRFSKAFLALGLVSLAHTSRLYVSSYSGNITTVELTEKTDGVELKATFQSQGCAPSPSWLEYYGKTSTLFCTDEGFPTPEANFTSFKVDSDGSLTFLDRVTTLNGGVNTVTYMVGKDKLMAVAHYGGSGISIVNTTDPSDLNVLKTYVFTFDTQAPAGPDAAKPAVPFIHQVVIDPTGRFLLAPDLSADQTHIFAFTEDGMLANPVGQKPLWVVEGSGPRHLVFYQPDGKKGKTYLYLVIETKNMLHGYEVMYTATGTMEFKNVYMDTIFGGAELPAGSAAAEIKLTPDNKYLIISSRSDKLSLAVSLNATSIADTLATFSLDPQSGVPMLLKLSSAGGLGPRSFAINNAGDRVAVALNGQNRIVILKRDVQTGIIDEQLGSLDLDIGAASGLVSSVVWAEQDIENAANVSAVAEITPQSSTQGPSLLSSSSDSTTTTNITMLVTETVTISGYSATASLSLPTLTEAFAPTSTLVQGASSVSSLLGKSTRSPFAIASAVSGLLTFPTNSRLTTTPTGSPVSAPNSASSHSLFVGPFTDGRFPFTNPLDSTTVPLTCTSGSGSTGSIVYSISTIELRATPTPVGRSVVQKCKRFYEVKTGDTCDGISAGIQIPSKDFLEWNPSVGAECAGLIAGVWVCVGF</sequence>
<dbReference type="SUPFAM" id="SSF54106">
    <property type="entry name" value="LysM domain"/>
    <property type="match status" value="1"/>
</dbReference>
<evidence type="ECO:0000256" key="1">
    <source>
        <dbReference type="ARBA" id="ARBA00005564"/>
    </source>
</evidence>
<keyword evidence="5" id="KW-1185">Reference proteome</keyword>
<dbReference type="EMBL" id="FJUW01000011">
    <property type="protein sequence ID" value="CZS95898.1"/>
    <property type="molecule type" value="Genomic_DNA"/>
</dbReference>
<gene>
    <name evidence="4" type="ORF">RCO7_08825</name>
</gene>
<evidence type="ECO:0000313" key="4">
    <source>
        <dbReference type="EMBL" id="CZS95898.1"/>
    </source>
</evidence>
<comment type="caution">
    <text evidence="4">The sequence shown here is derived from an EMBL/GenBank/DDBJ whole genome shotgun (WGS) entry which is preliminary data.</text>
</comment>
<comment type="similarity">
    <text evidence="1">Belongs to the cycloisomerase 2 family.</text>
</comment>
<proteinExistence type="inferred from homology"/>
<protein>
    <recommendedName>
        <fullName evidence="3">LysM domain-containing protein</fullName>
    </recommendedName>
</protein>
<dbReference type="CDD" id="cd00118">
    <property type="entry name" value="LysM"/>
    <property type="match status" value="1"/>
</dbReference>
<feature type="signal peptide" evidence="2">
    <location>
        <begin position="1"/>
        <end position="18"/>
    </location>
</feature>
<evidence type="ECO:0000313" key="5">
    <source>
        <dbReference type="Proteomes" id="UP000178129"/>
    </source>
</evidence>
<reference evidence="5" key="1">
    <citation type="submission" date="2016-03" db="EMBL/GenBank/DDBJ databases">
        <authorList>
            <person name="Ploux O."/>
        </authorList>
    </citation>
    <scope>NUCLEOTIDE SEQUENCE [LARGE SCALE GENOMIC DNA]</scope>
    <source>
        <strain evidence="5">UK7</strain>
    </source>
</reference>
<dbReference type="AlphaFoldDB" id="A0A1E1KCX9"/>
<accession>A0A1E1KCX9</accession>
<dbReference type="InterPro" id="IPR011045">
    <property type="entry name" value="N2O_reductase_N"/>
</dbReference>
<dbReference type="Pfam" id="PF01476">
    <property type="entry name" value="LysM"/>
    <property type="match status" value="1"/>
</dbReference>
<evidence type="ECO:0000256" key="2">
    <source>
        <dbReference type="SAM" id="SignalP"/>
    </source>
</evidence>
<dbReference type="InterPro" id="IPR015943">
    <property type="entry name" value="WD40/YVTN_repeat-like_dom_sf"/>
</dbReference>
<dbReference type="PANTHER" id="PTHR30344:SF1">
    <property type="entry name" value="6-PHOSPHOGLUCONOLACTONASE"/>
    <property type="match status" value="1"/>
</dbReference>
<dbReference type="GO" id="GO:0017057">
    <property type="term" value="F:6-phosphogluconolactonase activity"/>
    <property type="evidence" value="ECO:0007669"/>
    <property type="project" value="TreeGrafter"/>
</dbReference>
<keyword evidence="2" id="KW-0732">Signal</keyword>
<dbReference type="InterPro" id="IPR050282">
    <property type="entry name" value="Cycloisomerase_2"/>
</dbReference>
<dbReference type="STRING" id="914237.A0A1E1KCX9"/>
<dbReference type="SUPFAM" id="SSF50974">
    <property type="entry name" value="Nitrous oxide reductase, N-terminal domain"/>
    <property type="match status" value="1"/>
</dbReference>
<dbReference type="Gene3D" id="3.10.350.10">
    <property type="entry name" value="LysM domain"/>
    <property type="match status" value="1"/>
</dbReference>
<dbReference type="Gene3D" id="2.130.10.10">
    <property type="entry name" value="YVTN repeat-like/Quinoprotein amine dehydrogenase"/>
    <property type="match status" value="1"/>
</dbReference>
<organism evidence="4 5">
    <name type="scientific">Rhynchosporium graminicola</name>
    <dbReference type="NCBI Taxonomy" id="2792576"/>
    <lineage>
        <taxon>Eukaryota</taxon>
        <taxon>Fungi</taxon>
        <taxon>Dikarya</taxon>
        <taxon>Ascomycota</taxon>
        <taxon>Pezizomycotina</taxon>
        <taxon>Leotiomycetes</taxon>
        <taxon>Helotiales</taxon>
        <taxon>Ploettnerulaceae</taxon>
        <taxon>Rhynchosporium</taxon>
    </lineage>
</organism>
<dbReference type="InterPro" id="IPR019405">
    <property type="entry name" value="Lactonase_7-beta_prop"/>
</dbReference>
<evidence type="ECO:0000259" key="3">
    <source>
        <dbReference type="PROSITE" id="PS51782"/>
    </source>
</evidence>
<feature type="chain" id="PRO_5009445830" description="LysM domain-containing protein" evidence="2">
    <location>
        <begin position="19"/>
        <end position="640"/>
    </location>
</feature>